<protein>
    <recommendedName>
        <fullName evidence="1">Restriction endonuclease type IV Mrr domain-containing protein</fullName>
    </recommendedName>
</protein>
<dbReference type="Pfam" id="PF04471">
    <property type="entry name" value="Mrr_cat"/>
    <property type="match status" value="1"/>
</dbReference>
<evidence type="ECO:0000259" key="1">
    <source>
        <dbReference type="Pfam" id="PF04471"/>
    </source>
</evidence>
<dbReference type="GO" id="GO:0004519">
    <property type="term" value="F:endonuclease activity"/>
    <property type="evidence" value="ECO:0007669"/>
    <property type="project" value="InterPro"/>
</dbReference>
<reference evidence="2 3" key="1">
    <citation type="submission" date="2015-12" db="EMBL/GenBank/DDBJ databases">
        <authorList>
            <person name="Shamseldin A."/>
            <person name="Moawad H."/>
            <person name="Abd El-Rahim W.M."/>
            <person name="Sadowsky M.J."/>
        </authorList>
    </citation>
    <scope>NUCLEOTIDE SEQUENCE [LARGE SCALE GENOMIC DNA]</scope>
    <source>
        <strain evidence="2 3">D7</strain>
    </source>
</reference>
<dbReference type="SUPFAM" id="SSF52980">
    <property type="entry name" value="Restriction endonuclease-like"/>
    <property type="match status" value="1"/>
</dbReference>
<dbReference type="Proteomes" id="UP000063991">
    <property type="component" value="Chromosome"/>
</dbReference>
<feature type="domain" description="Restriction endonuclease type IV Mrr" evidence="1">
    <location>
        <begin position="71"/>
        <end position="164"/>
    </location>
</feature>
<evidence type="ECO:0000313" key="3">
    <source>
        <dbReference type="Proteomes" id="UP000063991"/>
    </source>
</evidence>
<name>A0A126Q0B1_ALTMA</name>
<dbReference type="InterPro" id="IPR007560">
    <property type="entry name" value="Restrct_endonuc_IV_Mrr"/>
</dbReference>
<proteinExistence type="predicted"/>
<organism evidence="2 3">
    <name type="scientific">Alteromonas macleodii</name>
    <name type="common">Pseudoalteromonas macleodii</name>
    <dbReference type="NCBI Taxonomy" id="28108"/>
    <lineage>
        <taxon>Bacteria</taxon>
        <taxon>Pseudomonadati</taxon>
        <taxon>Pseudomonadota</taxon>
        <taxon>Gammaproteobacteria</taxon>
        <taxon>Alteromonadales</taxon>
        <taxon>Alteromonadaceae</taxon>
        <taxon>Alteromonas/Salinimonas group</taxon>
        <taxon>Alteromonas</taxon>
    </lineage>
</organism>
<evidence type="ECO:0000313" key="2">
    <source>
        <dbReference type="EMBL" id="AMJ98672.1"/>
    </source>
</evidence>
<sequence length="195" mass="22341">MLINVSDSHNEDIEKMSEIIQQTETEDKTVYSAFTRACYPLMNLCKRYHTQRVSRAELMEFAAWVEGLGQLRFRDEVALFLSELGYQLEVSSDNHTDINAVRDNEKIYIRVIQDAESVLLEEDGPDEILVADFGRTVADSEATVGILVSVSRITLSARAFTLRNNLFSLCLYDLYKCIYANREKYDEKMIAQLCA</sequence>
<dbReference type="AlphaFoldDB" id="A0A126Q0B1"/>
<gene>
    <name evidence="2" type="ORF">AVL55_11135</name>
</gene>
<dbReference type="GO" id="GO:0003677">
    <property type="term" value="F:DNA binding"/>
    <property type="evidence" value="ECO:0007669"/>
    <property type="project" value="InterPro"/>
</dbReference>
<dbReference type="GO" id="GO:0009307">
    <property type="term" value="P:DNA restriction-modification system"/>
    <property type="evidence" value="ECO:0007669"/>
    <property type="project" value="InterPro"/>
</dbReference>
<dbReference type="EMBL" id="CP014323">
    <property type="protein sequence ID" value="AMJ98672.1"/>
    <property type="molecule type" value="Genomic_DNA"/>
</dbReference>
<accession>A0A126Q0B1</accession>
<dbReference type="InterPro" id="IPR011335">
    <property type="entry name" value="Restrct_endonuc-II-like"/>
</dbReference>